<organism evidence="1 2">
    <name type="scientific">Panagrolaimus sp. ES5</name>
    <dbReference type="NCBI Taxonomy" id="591445"/>
    <lineage>
        <taxon>Eukaryota</taxon>
        <taxon>Metazoa</taxon>
        <taxon>Ecdysozoa</taxon>
        <taxon>Nematoda</taxon>
        <taxon>Chromadorea</taxon>
        <taxon>Rhabditida</taxon>
        <taxon>Tylenchina</taxon>
        <taxon>Panagrolaimomorpha</taxon>
        <taxon>Panagrolaimoidea</taxon>
        <taxon>Panagrolaimidae</taxon>
        <taxon>Panagrolaimus</taxon>
    </lineage>
</organism>
<proteinExistence type="predicted"/>
<evidence type="ECO:0000313" key="2">
    <source>
        <dbReference type="WBParaSite" id="ES5_v2.g10013.t1"/>
    </source>
</evidence>
<protein>
    <submittedName>
        <fullName evidence="2">G-protein coupled receptors family 1 profile domain-containing protein</fullName>
    </submittedName>
</protein>
<accession>A0AC34EZ50</accession>
<evidence type="ECO:0000313" key="1">
    <source>
        <dbReference type="Proteomes" id="UP000887579"/>
    </source>
</evidence>
<name>A0AC34EZ50_9BILA</name>
<reference evidence="2" key="1">
    <citation type="submission" date="2022-11" db="UniProtKB">
        <authorList>
            <consortium name="WormBaseParasite"/>
        </authorList>
    </citation>
    <scope>IDENTIFICATION</scope>
</reference>
<dbReference type="Proteomes" id="UP000887579">
    <property type="component" value="Unplaced"/>
</dbReference>
<sequence length="323" mass="36491">MPLALGLCLAGIIGHTIAIGVLSRMLNPTNLLLISMSCSQLVLCINFLYSTLYKYGSDQLCLSVLWSFELTSSLLISVNLSVIVEMCGVFHVVAISIIRYITISKLSKATSAHPWFTYQRCWKSLGIIYGSVLFICIPLYFHSQVVEAVEDESCVSRYPYLSGRINYRLSFAANPLLQLANFCVLLVGSLQKIRDMSSRFASVARDRQHLRTTKIILVIMSLFICVELPQGIIAVIQGITIIPYQDFVGDLFEMVTLLTSCLIFALFCSMNSTLRTAFYEKICIVRVIWRRSQSVVKSDKMKHDFLDTETRTLVEWNTQKTDL</sequence>
<dbReference type="WBParaSite" id="ES5_v2.g10013.t1">
    <property type="protein sequence ID" value="ES5_v2.g10013.t1"/>
    <property type="gene ID" value="ES5_v2.g10013"/>
</dbReference>